<gene>
    <name evidence="1" type="ORF">SapgrDRAFT_2462</name>
</gene>
<accession>J0XYD1</accession>
<organism evidence="1 2">
    <name type="scientific">Saprospira grandis DSM 2844</name>
    <dbReference type="NCBI Taxonomy" id="694433"/>
    <lineage>
        <taxon>Bacteria</taxon>
        <taxon>Pseudomonadati</taxon>
        <taxon>Bacteroidota</taxon>
        <taxon>Saprospiria</taxon>
        <taxon>Saprospirales</taxon>
        <taxon>Saprospiraceae</taxon>
        <taxon>Saprospira</taxon>
    </lineage>
</organism>
<evidence type="ECO:0000313" key="2">
    <source>
        <dbReference type="Proteomes" id="UP000005113"/>
    </source>
</evidence>
<protein>
    <submittedName>
        <fullName evidence="1">Uncharacterized protein</fullName>
    </submittedName>
</protein>
<sequence length="50" mass="5511">MLFWGLRCGCALRRLLPLVVELRTKVLVVVAQLAGLLGPGLRLCRTAAHR</sequence>
<proteinExistence type="predicted"/>
<dbReference type="Proteomes" id="UP000005113">
    <property type="component" value="Unassembled WGS sequence"/>
</dbReference>
<dbReference type="AlphaFoldDB" id="J0XYD1"/>
<name>J0XYD1_9BACT</name>
<evidence type="ECO:0000313" key="1">
    <source>
        <dbReference type="EMBL" id="EJF54121.1"/>
    </source>
</evidence>
<dbReference type="HOGENOM" id="CLU_3122511_0_0_10"/>
<reference evidence="2" key="1">
    <citation type="journal article" date="2012" name="Stand. Genomic Sci.">
        <title>Permanent draft genome sequence of the gliding predator Saprospira grandis strain Sa g1 (= HR1).</title>
        <authorList>
            <person name="Mavromatis K."/>
            <person name="Chertkov O."/>
            <person name="Lapidus A."/>
            <person name="Nolan M."/>
            <person name="Lucas S."/>
            <person name="Tice H."/>
            <person name="Del Rio T.G."/>
            <person name="Cheng J.F."/>
            <person name="Han C."/>
            <person name="Tapia R."/>
            <person name="Bruce D."/>
            <person name="Goodwin L.A."/>
            <person name="Pitluck S."/>
            <person name="Huntemann M."/>
            <person name="Liolios K."/>
            <person name="Pagani I."/>
            <person name="Ivanova N."/>
            <person name="Mikhailova N."/>
            <person name="Pati A."/>
            <person name="Chen A."/>
            <person name="Palaniappan K."/>
            <person name="Land M."/>
            <person name="Brambilla E.M."/>
            <person name="Rohde M."/>
            <person name="Spring S."/>
            <person name="Goker M."/>
            <person name="Detter J.C."/>
            <person name="Bristow J."/>
            <person name="Eisen J.A."/>
            <person name="Markowitz V."/>
            <person name="Hugenholtz P."/>
            <person name="Kyrpides N.C."/>
            <person name="Klenk H.P."/>
            <person name="Woyke T."/>
        </authorList>
    </citation>
    <scope>NUCLEOTIDE SEQUENCE [LARGE SCALE GENOMIC DNA]</scope>
    <source>
        <strain evidence="2">DSM 2844</strain>
    </source>
</reference>
<dbReference type="EMBL" id="JH719942">
    <property type="protein sequence ID" value="EJF54121.1"/>
    <property type="molecule type" value="Genomic_DNA"/>
</dbReference>